<gene>
    <name evidence="1" type="ORF">AMS68_001909</name>
</gene>
<dbReference type="EMBL" id="CP051139">
    <property type="protein sequence ID" value="QIW96391.1"/>
    <property type="molecule type" value="Genomic_DNA"/>
</dbReference>
<evidence type="ECO:0000313" key="2">
    <source>
        <dbReference type="Proteomes" id="UP000503462"/>
    </source>
</evidence>
<dbReference type="AlphaFoldDB" id="A0A6H0XNQ6"/>
<evidence type="ECO:0000313" key="1">
    <source>
        <dbReference type="EMBL" id="QIW96391.1"/>
    </source>
</evidence>
<keyword evidence="2" id="KW-1185">Reference proteome</keyword>
<dbReference type="Proteomes" id="UP000503462">
    <property type="component" value="Chromosome 1"/>
</dbReference>
<dbReference type="OrthoDB" id="5394455at2759"/>
<protein>
    <submittedName>
        <fullName evidence="1">Uncharacterized protein</fullName>
    </submittedName>
</protein>
<organism evidence="1 2">
    <name type="scientific">Peltaster fructicola</name>
    <dbReference type="NCBI Taxonomy" id="286661"/>
    <lineage>
        <taxon>Eukaryota</taxon>
        <taxon>Fungi</taxon>
        <taxon>Dikarya</taxon>
        <taxon>Ascomycota</taxon>
        <taxon>Pezizomycotina</taxon>
        <taxon>Dothideomycetes</taxon>
        <taxon>Dothideomycetes incertae sedis</taxon>
        <taxon>Peltaster</taxon>
    </lineage>
</organism>
<accession>A0A6H0XNQ6</accession>
<reference evidence="1 2" key="1">
    <citation type="journal article" date="2016" name="Sci. Rep.">
        <title>Peltaster fructicola genome reveals evolution from an invasive phytopathogen to an ectophytic parasite.</title>
        <authorList>
            <person name="Xu C."/>
            <person name="Chen H."/>
            <person name="Gleason M.L."/>
            <person name="Xu J.R."/>
            <person name="Liu H."/>
            <person name="Zhang R."/>
            <person name="Sun G."/>
        </authorList>
    </citation>
    <scope>NUCLEOTIDE SEQUENCE [LARGE SCALE GENOMIC DNA]</scope>
    <source>
        <strain evidence="1 2">LNHT1506</strain>
    </source>
</reference>
<name>A0A6H0XNQ6_9PEZI</name>
<sequence>MRVAELLSDFTSLQPGLCDQNAALALVSARADGPKTETLSEKDADLQRVKDLIELHGKVKSRQAAGIDQELNQARAAVANTLNHS</sequence>
<proteinExistence type="predicted"/>